<dbReference type="AlphaFoldDB" id="A0A0H4WVC6"/>
<dbReference type="PATRIC" id="fig|1297742.4.peg.2223"/>
<dbReference type="Proteomes" id="UP000009026">
    <property type="component" value="Chromosome"/>
</dbReference>
<dbReference type="KEGG" id="mym:A176_002197"/>
<evidence type="ECO:0000256" key="1">
    <source>
        <dbReference type="SAM" id="MobiDB-lite"/>
    </source>
</evidence>
<keyword evidence="3" id="KW-1185">Reference proteome</keyword>
<sequence>MGEDGTPVTSPPRSDTLGQSASAAITVLRELEPRPSAMLVHRLVEGWTPGACATHYGISPEAFSVLLLRAGMLLARQWGRALQEPSNEDEEAAWARMLTKALERQDVKLPPALVPVVEACRELQAMAPQVAKGLDAAERAARESPQHRREEWLRRLAVAALAALTLWLHLSNSGKESTSPRQRPPVHTGPARP</sequence>
<dbReference type="EMBL" id="CP012109">
    <property type="protein sequence ID" value="AKQ65285.1"/>
    <property type="molecule type" value="Genomic_DNA"/>
</dbReference>
<reference evidence="2 3" key="1">
    <citation type="journal article" date="2016" name="PLoS ONE">
        <title>Complete Genome Sequence and Comparative Genomics of a Novel Myxobacterium Myxococcus hansupus.</title>
        <authorList>
            <person name="Sharma G."/>
            <person name="Narwani T."/>
            <person name="Subramanian S."/>
        </authorList>
    </citation>
    <scope>NUCLEOTIDE SEQUENCE [LARGE SCALE GENOMIC DNA]</scope>
    <source>
        <strain evidence="3">mixupus</strain>
    </source>
</reference>
<name>A0A0H4WVC6_9BACT</name>
<accession>A0A0H4WVC6</accession>
<feature type="region of interest" description="Disordered" evidence="1">
    <location>
        <begin position="173"/>
        <end position="193"/>
    </location>
</feature>
<dbReference type="STRING" id="1297742.A176_002197"/>
<evidence type="ECO:0000313" key="3">
    <source>
        <dbReference type="Proteomes" id="UP000009026"/>
    </source>
</evidence>
<organism evidence="2 3">
    <name type="scientific">Pseudomyxococcus hansupus</name>
    <dbReference type="NCBI Taxonomy" id="1297742"/>
    <lineage>
        <taxon>Bacteria</taxon>
        <taxon>Pseudomonadati</taxon>
        <taxon>Myxococcota</taxon>
        <taxon>Myxococcia</taxon>
        <taxon>Myxococcales</taxon>
        <taxon>Cystobacterineae</taxon>
        <taxon>Myxococcaceae</taxon>
        <taxon>Pseudomyxococcus</taxon>
    </lineage>
</organism>
<dbReference type="OrthoDB" id="5526492at2"/>
<evidence type="ECO:0000313" key="2">
    <source>
        <dbReference type="EMBL" id="AKQ65285.1"/>
    </source>
</evidence>
<gene>
    <name evidence="2" type="ORF">A176_002197</name>
</gene>
<proteinExistence type="predicted"/>
<protein>
    <submittedName>
        <fullName evidence="2">Uncharacterized protein</fullName>
    </submittedName>
</protein>